<accession>A0A9P4I7D6</accession>
<dbReference type="InterPro" id="IPR001138">
    <property type="entry name" value="Zn2Cys6_DnaBD"/>
</dbReference>
<organism evidence="4 5">
    <name type="scientific">Rhizodiscina lignyota</name>
    <dbReference type="NCBI Taxonomy" id="1504668"/>
    <lineage>
        <taxon>Eukaryota</taxon>
        <taxon>Fungi</taxon>
        <taxon>Dikarya</taxon>
        <taxon>Ascomycota</taxon>
        <taxon>Pezizomycotina</taxon>
        <taxon>Dothideomycetes</taxon>
        <taxon>Pleosporomycetidae</taxon>
        <taxon>Aulographales</taxon>
        <taxon>Rhizodiscinaceae</taxon>
        <taxon>Rhizodiscina</taxon>
    </lineage>
</organism>
<protein>
    <recommendedName>
        <fullName evidence="3">Zn(2)-C6 fungal-type domain-containing protein</fullName>
    </recommendedName>
</protein>
<reference evidence="4" key="1">
    <citation type="journal article" date="2020" name="Stud. Mycol.">
        <title>101 Dothideomycetes genomes: a test case for predicting lifestyles and emergence of pathogens.</title>
        <authorList>
            <person name="Haridas S."/>
            <person name="Albert R."/>
            <person name="Binder M."/>
            <person name="Bloem J."/>
            <person name="Labutti K."/>
            <person name="Salamov A."/>
            <person name="Andreopoulos B."/>
            <person name="Baker S."/>
            <person name="Barry K."/>
            <person name="Bills G."/>
            <person name="Bluhm B."/>
            <person name="Cannon C."/>
            <person name="Castanera R."/>
            <person name="Culley D."/>
            <person name="Daum C."/>
            <person name="Ezra D."/>
            <person name="Gonzalez J."/>
            <person name="Henrissat B."/>
            <person name="Kuo A."/>
            <person name="Liang C."/>
            <person name="Lipzen A."/>
            <person name="Lutzoni F."/>
            <person name="Magnuson J."/>
            <person name="Mondo S."/>
            <person name="Nolan M."/>
            <person name="Ohm R."/>
            <person name="Pangilinan J."/>
            <person name="Park H.-J."/>
            <person name="Ramirez L."/>
            <person name="Alfaro M."/>
            <person name="Sun H."/>
            <person name="Tritt A."/>
            <person name="Yoshinaga Y."/>
            <person name="Zwiers L.-H."/>
            <person name="Turgeon B."/>
            <person name="Goodwin S."/>
            <person name="Spatafora J."/>
            <person name="Crous P."/>
            <person name="Grigoriev I."/>
        </authorList>
    </citation>
    <scope>NUCLEOTIDE SEQUENCE</scope>
    <source>
        <strain evidence="4">CBS 133067</strain>
    </source>
</reference>
<evidence type="ECO:0000259" key="3">
    <source>
        <dbReference type="PROSITE" id="PS50048"/>
    </source>
</evidence>
<dbReference type="CDD" id="cd00067">
    <property type="entry name" value="GAL4"/>
    <property type="match status" value="1"/>
</dbReference>
<dbReference type="AlphaFoldDB" id="A0A9P4I7D6"/>
<dbReference type="GO" id="GO:0000981">
    <property type="term" value="F:DNA-binding transcription factor activity, RNA polymerase II-specific"/>
    <property type="evidence" value="ECO:0007669"/>
    <property type="project" value="InterPro"/>
</dbReference>
<comment type="caution">
    <text evidence="4">The sequence shown here is derived from an EMBL/GenBank/DDBJ whole genome shotgun (WGS) entry which is preliminary data.</text>
</comment>
<keyword evidence="1" id="KW-0539">Nucleus</keyword>
<evidence type="ECO:0000256" key="1">
    <source>
        <dbReference type="ARBA" id="ARBA00023242"/>
    </source>
</evidence>
<name>A0A9P4I7D6_9PEZI</name>
<dbReference type="Proteomes" id="UP000799772">
    <property type="component" value="Unassembled WGS sequence"/>
</dbReference>
<evidence type="ECO:0000313" key="5">
    <source>
        <dbReference type="Proteomes" id="UP000799772"/>
    </source>
</evidence>
<dbReference type="SMART" id="SM00066">
    <property type="entry name" value="GAL4"/>
    <property type="match status" value="1"/>
</dbReference>
<feature type="compositionally biased region" description="Polar residues" evidence="2">
    <location>
        <begin position="380"/>
        <end position="398"/>
    </location>
</feature>
<gene>
    <name evidence="4" type="ORF">NA57DRAFT_61524</name>
</gene>
<evidence type="ECO:0000313" key="4">
    <source>
        <dbReference type="EMBL" id="KAF2093407.1"/>
    </source>
</evidence>
<dbReference type="GO" id="GO:0008270">
    <property type="term" value="F:zinc ion binding"/>
    <property type="evidence" value="ECO:0007669"/>
    <property type="project" value="InterPro"/>
</dbReference>
<proteinExistence type="predicted"/>
<dbReference type="PROSITE" id="PS50048">
    <property type="entry name" value="ZN2_CY6_FUNGAL_2"/>
    <property type="match status" value="1"/>
</dbReference>
<dbReference type="Pfam" id="PF00172">
    <property type="entry name" value="Zn_clus"/>
    <property type="match status" value="1"/>
</dbReference>
<sequence length="499" mass="53717">MMQTTTRALHYHSDFDPFRRGQETRSGIHYANDRNFPSSIAPLAGRMDSRICPVSRRGNSPPSIELETDSGNGQTRRRVAVACARCRKRKIRCSGDPGDGTGCRNCQAAGANINECKFHRVGSSEVSLTGHAPLGNLPDGFASSPNLSVNAMLPSNTQPYPPYSRSYPSTQYSAGTSRAAFSNPMSLGGGQYYADEPYGVQTAPFITTQESFNGSLYGYHGPMKPYATRSEPIPVSHTNRLYTESDLHFVPSQPTYINTAVPRNTITASESVSPFGMAQLQTSLAGAYIDRQLPPVPSSGSRSSITAATAVSDPLMRSGRNAHIRYTTEAMEWNQNQSSEGRHSFSGPVSEVMGPPATRAAVSSVTDNAVLGYIPITGSPDHSPTTAPSLSYSSTATSTPALKKGRISMHHGLPSTSSTEHLERNDSATNLYTLSSTTNSKRNSIDISTTDGGSLVSGQHYTPLMQPQPQHMASFERLRTESVTMQRQRSGAAPKAYST</sequence>
<dbReference type="OrthoDB" id="5394557at2759"/>
<evidence type="ECO:0000256" key="2">
    <source>
        <dbReference type="SAM" id="MobiDB-lite"/>
    </source>
</evidence>
<dbReference type="Gene3D" id="4.10.240.10">
    <property type="entry name" value="Zn(2)-C6 fungal-type DNA-binding domain"/>
    <property type="match status" value="1"/>
</dbReference>
<keyword evidence="5" id="KW-1185">Reference proteome</keyword>
<feature type="region of interest" description="Disordered" evidence="2">
    <location>
        <begin position="377"/>
        <end position="398"/>
    </location>
</feature>
<dbReference type="SUPFAM" id="SSF57701">
    <property type="entry name" value="Zn2/Cys6 DNA-binding domain"/>
    <property type="match status" value="1"/>
</dbReference>
<dbReference type="EMBL" id="ML978138">
    <property type="protein sequence ID" value="KAF2093407.1"/>
    <property type="molecule type" value="Genomic_DNA"/>
</dbReference>
<dbReference type="InterPro" id="IPR036864">
    <property type="entry name" value="Zn2-C6_fun-type_DNA-bd_sf"/>
</dbReference>
<feature type="domain" description="Zn(2)-C6 fungal-type" evidence="3">
    <location>
        <begin position="82"/>
        <end position="118"/>
    </location>
</feature>